<accession>A0A6A6RW76</accession>
<dbReference type="AlphaFoldDB" id="A0A6A6RW76"/>
<evidence type="ECO:0000256" key="1">
    <source>
        <dbReference type="SAM" id="SignalP"/>
    </source>
</evidence>
<dbReference type="EMBL" id="MU006787">
    <property type="protein sequence ID" value="KAF2639407.1"/>
    <property type="molecule type" value="Genomic_DNA"/>
</dbReference>
<gene>
    <name evidence="2" type="ORF">P280DRAFT_470781</name>
</gene>
<feature type="signal peptide" evidence="1">
    <location>
        <begin position="1"/>
        <end position="21"/>
    </location>
</feature>
<evidence type="ECO:0000313" key="3">
    <source>
        <dbReference type="Proteomes" id="UP000799753"/>
    </source>
</evidence>
<feature type="chain" id="PRO_5025584754" description="Glycoside hydrolase" evidence="1">
    <location>
        <begin position="22"/>
        <end position="181"/>
    </location>
</feature>
<protein>
    <recommendedName>
        <fullName evidence="4">Glycoside hydrolase</fullName>
    </recommendedName>
</protein>
<evidence type="ECO:0008006" key="4">
    <source>
        <dbReference type="Google" id="ProtNLM"/>
    </source>
</evidence>
<evidence type="ECO:0000313" key="2">
    <source>
        <dbReference type="EMBL" id="KAF2639407.1"/>
    </source>
</evidence>
<organism evidence="2 3">
    <name type="scientific">Massarina eburnea CBS 473.64</name>
    <dbReference type="NCBI Taxonomy" id="1395130"/>
    <lineage>
        <taxon>Eukaryota</taxon>
        <taxon>Fungi</taxon>
        <taxon>Dikarya</taxon>
        <taxon>Ascomycota</taxon>
        <taxon>Pezizomycotina</taxon>
        <taxon>Dothideomycetes</taxon>
        <taxon>Pleosporomycetidae</taxon>
        <taxon>Pleosporales</taxon>
        <taxon>Massarineae</taxon>
        <taxon>Massarinaceae</taxon>
        <taxon>Massarina</taxon>
    </lineage>
</organism>
<proteinExistence type="predicted"/>
<name>A0A6A6RW76_9PLEO</name>
<dbReference type="OrthoDB" id="2943660at2759"/>
<reference evidence="2" key="1">
    <citation type="journal article" date="2020" name="Stud. Mycol.">
        <title>101 Dothideomycetes genomes: a test case for predicting lifestyles and emergence of pathogens.</title>
        <authorList>
            <person name="Haridas S."/>
            <person name="Albert R."/>
            <person name="Binder M."/>
            <person name="Bloem J."/>
            <person name="Labutti K."/>
            <person name="Salamov A."/>
            <person name="Andreopoulos B."/>
            <person name="Baker S."/>
            <person name="Barry K."/>
            <person name="Bills G."/>
            <person name="Bluhm B."/>
            <person name="Cannon C."/>
            <person name="Castanera R."/>
            <person name="Culley D."/>
            <person name="Daum C."/>
            <person name="Ezra D."/>
            <person name="Gonzalez J."/>
            <person name="Henrissat B."/>
            <person name="Kuo A."/>
            <person name="Liang C."/>
            <person name="Lipzen A."/>
            <person name="Lutzoni F."/>
            <person name="Magnuson J."/>
            <person name="Mondo S."/>
            <person name="Nolan M."/>
            <person name="Ohm R."/>
            <person name="Pangilinan J."/>
            <person name="Park H.-J."/>
            <person name="Ramirez L."/>
            <person name="Alfaro M."/>
            <person name="Sun H."/>
            <person name="Tritt A."/>
            <person name="Yoshinaga Y."/>
            <person name="Zwiers L.-H."/>
            <person name="Turgeon B."/>
            <person name="Goodwin S."/>
            <person name="Spatafora J."/>
            <person name="Crous P."/>
            <person name="Grigoriev I."/>
        </authorList>
    </citation>
    <scope>NUCLEOTIDE SEQUENCE</scope>
    <source>
        <strain evidence="2">CBS 473.64</strain>
    </source>
</reference>
<sequence length="181" mass="19260">MSLHQILFLICFAINILPGSTLVLPRTNSTSACGKISVVFTGLPPFHPLVAAQGFNSSQVNAGLRNDAADILAAGYNLKVVLMGPEIPIEILKAESSDRSYDGAGIGFGVRGSNSLNMTIRMEQILQTFRETNPNAPVVLDQSPVTGIDAVKRRFPLQSNCANSPGQNLGFDVICNICGTQ</sequence>
<keyword evidence="1" id="KW-0732">Signal</keyword>
<dbReference type="Proteomes" id="UP000799753">
    <property type="component" value="Unassembled WGS sequence"/>
</dbReference>
<keyword evidence="3" id="KW-1185">Reference proteome</keyword>